<keyword evidence="1" id="KW-0723">Serine/threonine-protein kinase</keyword>
<evidence type="ECO:0008006" key="6">
    <source>
        <dbReference type="Google" id="ProtNLM"/>
    </source>
</evidence>
<dbReference type="PANTHER" id="PTHR35526:SF3">
    <property type="entry name" value="ANTI-SIGMA-F FACTOR RSBW"/>
    <property type="match status" value="1"/>
</dbReference>
<dbReference type="InterPro" id="IPR025847">
    <property type="entry name" value="MEDS_domain"/>
</dbReference>
<dbReference type="Pfam" id="PF13581">
    <property type="entry name" value="HATPase_c_2"/>
    <property type="match status" value="1"/>
</dbReference>
<evidence type="ECO:0000256" key="1">
    <source>
        <dbReference type="ARBA" id="ARBA00022527"/>
    </source>
</evidence>
<name>A0A147KGE5_THECS</name>
<feature type="domain" description="Histidine kinase/HSP90-like ATPase" evidence="2">
    <location>
        <begin position="209"/>
        <end position="318"/>
    </location>
</feature>
<keyword evidence="1" id="KW-0418">Kinase</keyword>
<keyword evidence="5" id="KW-1185">Reference proteome</keyword>
<dbReference type="InterPro" id="IPR003594">
    <property type="entry name" value="HATPase_dom"/>
</dbReference>
<evidence type="ECO:0000259" key="3">
    <source>
        <dbReference type="Pfam" id="PF14417"/>
    </source>
</evidence>
<dbReference type="EMBL" id="LGEM01000092">
    <property type="protein sequence ID" value="KUP96394.1"/>
    <property type="molecule type" value="Genomic_DNA"/>
</dbReference>
<dbReference type="Gene3D" id="3.30.565.10">
    <property type="entry name" value="Histidine kinase-like ATPase, C-terminal domain"/>
    <property type="match status" value="1"/>
</dbReference>
<proteinExistence type="predicted"/>
<dbReference type="InterPro" id="IPR036890">
    <property type="entry name" value="HATPase_C_sf"/>
</dbReference>
<protein>
    <recommendedName>
        <fullName evidence="6">Anti-sigma regulatory factor</fullName>
    </recommendedName>
</protein>
<dbReference type="PATRIC" id="fig|665004.4.peg.898"/>
<evidence type="ECO:0000313" key="5">
    <source>
        <dbReference type="Proteomes" id="UP000074382"/>
    </source>
</evidence>
<dbReference type="STRING" id="665004.AC529_12715"/>
<keyword evidence="1" id="KW-0808">Transferase</keyword>
<dbReference type="InterPro" id="IPR050267">
    <property type="entry name" value="Anti-sigma-factor_SerPK"/>
</dbReference>
<evidence type="ECO:0000313" key="4">
    <source>
        <dbReference type="EMBL" id="KUP96394.1"/>
    </source>
</evidence>
<dbReference type="CDD" id="cd16936">
    <property type="entry name" value="HATPase_RsbW-like"/>
    <property type="match status" value="1"/>
</dbReference>
<sequence>MPDRGTAARSGAERPGPEEFVHTGLVFRSLRALADAVVPVVRAAHREGGRILVVLGDVEREAVSTVLPPPLRRAAEFRPRSAFYTAPGRTLAALHRLARSSPGRPVTVVGQPVLPEGDPLALDEWRLLDSVLNLALARHRIRLFCVHDAGAVPAAALDGVWRTHPTVSDGGGPRPSPRYRTPDALGAELAARPLAPLGEPAHRIRISADLGALRAEVARLAARLEVPGGRAEDLVVAVNELAANVLEHGAGRGTVALWRRDGRVVCDVFDEAGGLTDPLGGYRVGGALGARGHGLWITRQVCDFMEVRGGPGGSLVRVHLRL</sequence>
<gene>
    <name evidence="4" type="ORF">AC529_12715</name>
</gene>
<dbReference type="InterPro" id="IPR047718">
    <property type="entry name" value="RsbA-like_anti_sig"/>
</dbReference>
<dbReference type="GO" id="GO:0004674">
    <property type="term" value="F:protein serine/threonine kinase activity"/>
    <property type="evidence" value="ECO:0007669"/>
    <property type="project" value="UniProtKB-KW"/>
</dbReference>
<dbReference type="SUPFAM" id="SSF55874">
    <property type="entry name" value="ATPase domain of HSP90 chaperone/DNA topoisomerase II/histidine kinase"/>
    <property type="match status" value="1"/>
</dbReference>
<evidence type="ECO:0000259" key="2">
    <source>
        <dbReference type="Pfam" id="PF13581"/>
    </source>
</evidence>
<dbReference type="Pfam" id="PF14417">
    <property type="entry name" value="MEDS"/>
    <property type="match status" value="1"/>
</dbReference>
<reference evidence="5" key="1">
    <citation type="journal article" date="2017" name="Acta Aliment.">
        <title>Plant polysaccharide degrading enzyme system of Thermpbifida cellulosilytica TB100 revealed by de novo genome project data.</title>
        <authorList>
            <person name="Toth A."/>
            <person name="Baka E."/>
            <person name="Luzics S."/>
            <person name="Bata-Vidacs I."/>
            <person name="Nagy I."/>
            <person name="Balint B."/>
            <person name="Herceg R."/>
            <person name="Olasz F."/>
            <person name="Wilk T."/>
            <person name="Nagy T."/>
            <person name="Kriszt B."/>
            <person name="Nagy I."/>
            <person name="Kukolya J."/>
        </authorList>
    </citation>
    <scope>NUCLEOTIDE SEQUENCE [LARGE SCALE GENOMIC DNA]</scope>
    <source>
        <strain evidence="5">TB100</strain>
    </source>
</reference>
<dbReference type="PANTHER" id="PTHR35526">
    <property type="entry name" value="ANTI-SIGMA-F FACTOR RSBW-RELATED"/>
    <property type="match status" value="1"/>
</dbReference>
<feature type="domain" description="MEDS" evidence="3">
    <location>
        <begin position="22"/>
        <end position="165"/>
    </location>
</feature>
<accession>A0A147KGE5</accession>
<organism evidence="4 5">
    <name type="scientific">Thermobifida cellulosilytica TB100</name>
    <dbReference type="NCBI Taxonomy" id="665004"/>
    <lineage>
        <taxon>Bacteria</taxon>
        <taxon>Bacillati</taxon>
        <taxon>Actinomycetota</taxon>
        <taxon>Actinomycetes</taxon>
        <taxon>Streptosporangiales</taxon>
        <taxon>Nocardiopsidaceae</taxon>
        <taxon>Thermobifida</taxon>
    </lineage>
</organism>
<dbReference type="NCBIfam" id="NF041045">
    <property type="entry name" value="RsbA_anti_sig"/>
    <property type="match status" value="1"/>
</dbReference>
<comment type="caution">
    <text evidence="4">The sequence shown here is derived from an EMBL/GenBank/DDBJ whole genome shotgun (WGS) entry which is preliminary data.</text>
</comment>
<dbReference type="AlphaFoldDB" id="A0A147KGE5"/>
<dbReference type="Proteomes" id="UP000074382">
    <property type="component" value="Unassembled WGS sequence"/>
</dbReference>